<evidence type="ECO:0000256" key="7">
    <source>
        <dbReference type="ARBA" id="ARBA00022697"/>
    </source>
</evidence>
<dbReference type="EMBL" id="NBVN01000002">
    <property type="protein sequence ID" value="PUA33502.1"/>
    <property type="molecule type" value="Genomic_DNA"/>
</dbReference>
<evidence type="ECO:0000256" key="3">
    <source>
        <dbReference type="ARBA" id="ARBA00005517"/>
    </source>
</evidence>
<dbReference type="CDD" id="cd01563">
    <property type="entry name" value="Thr-synth_1"/>
    <property type="match status" value="1"/>
</dbReference>
<keyword evidence="7 12" id="KW-0791">Threonine biosynthesis</keyword>
<dbReference type="GO" id="GO:0030170">
    <property type="term" value="F:pyridoxal phosphate binding"/>
    <property type="evidence" value="ECO:0007669"/>
    <property type="project" value="InterPro"/>
</dbReference>
<dbReference type="UniPathway" id="UPA00050">
    <property type="reaction ID" value="UER00065"/>
</dbReference>
<organism evidence="17 18">
    <name type="scientific">Zestosphaera tikiterensis</name>
    <dbReference type="NCBI Taxonomy" id="1973259"/>
    <lineage>
        <taxon>Archaea</taxon>
        <taxon>Thermoproteota</taxon>
        <taxon>Thermoprotei</taxon>
        <taxon>Desulfurococcales</taxon>
        <taxon>Desulfurococcaceae</taxon>
        <taxon>Zestosphaera</taxon>
    </lineage>
</organism>
<dbReference type="PANTHER" id="PTHR48078:SF6">
    <property type="entry name" value="L-THREONINE DEHYDRATASE CATABOLIC TDCB"/>
    <property type="match status" value="1"/>
</dbReference>
<keyword evidence="9 12" id="KW-0456">Lyase</keyword>
<comment type="function">
    <text evidence="12">Catalyzes the gamma-elimination of phosphate from L-phosphohomoserine and the beta-addition of water to produce L-threonine.</text>
</comment>
<dbReference type="GO" id="GO:0004794">
    <property type="term" value="F:threonine deaminase activity"/>
    <property type="evidence" value="ECO:0007669"/>
    <property type="project" value="TreeGrafter"/>
</dbReference>
<dbReference type="GO" id="GO:0009097">
    <property type="term" value="P:isoleucine biosynthetic process"/>
    <property type="evidence" value="ECO:0007669"/>
    <property type="project" value="TreeGrafter"/>
</dbReference>
<dbReference type="GO" id="GO:0003941">
    <property type="term" value="F:L-serine ammonia-lyase activity"/>
    <property type="evidence" value="ECO:0007669"/>
    <property type="project" value="TreeGrafter"/>
</dbReference>
<feature type="binding site" evidence="13">
    <location>
        <position position="372"/>
    </location>
    <ligand>
        <name>pyridoxal 5'-phosphate</name>
        <dbReference type="ChEBI" id="CHEBI:597326"/>
    </ligand>
</feature>
<comment type="catalytic activity">
    <reaction evidence="10 12">
        <text>O-phospho-L-homoserine + H2O = L-threonine + phosphate</text>
        <dbReference type="Rhea" id="RHEA:10840"/>
        <dbReference type="ChEBI" id="CHEBI:15377"/>
        <dbReference type="ChEBI" id="CHEBI:43474"/>
        <dbReference type="ChEBI" id="CHEBI:57590"/>
        <dbReference type="ChEBI" id="CHEBI:57926"/>
        <dbReference type="EC" id="4.2.3.1"/>
    </reaction>
</comment>
<evidence type="ECO:0000256" key="8">
    <source>
        <dbReference type="ARBA" id="ARBA00022898"/>
    </source>
</evidence>
<feature type="domain" description="Tryptophan synthase beta chain-like PALP" evidence="16">
    <location>
        <begin position="71"/>
        <end position="373"/>
    </location>
</feature>
<feature type="modified residue" description="N6-(pyridoxal phosphate)lysine" evidence="14">
    <location>
        <position position="109"/>
    </location>
</feature>
<comment type="cofactor">
    <cofactor evidence="1 12 13">
        <name>pyridoxal 5'-phosphate</name>
        <dbReference type="ChEBI" id="CHEBI:597326"/>
    </cofactor>
</comment>
<comment type="pathway">
    <text evidence="2 12">Amino-acid biosynthesis; L-threonine biosynthesis; L-threonine from L-aspartate: step 5/5.</text>
</comment>
<evidence type="ECO:0000256" key="9">
    <source>
        <dbReference type="ARBA" id="ARBA00023239"/>
    </source>
</evidence>
<evidence type="ECO:0000256" key="13">
    <source>
        <dbReference type="PIRSR" id="PIRSR038945-1"/>
    </source>
</evidence>
<reference evidence="17 18" key="1">
    <citation type="journal article" date="2018" name="Syst. Appl. Microbiol.">
        <title>A new symbiotic nanoarchaeote (Candidatus Nanoclepta minutus) and its host (Zestosphaera tikiterensis gen. nov., sp. nov.) from a New Zealand hot spring.</title>
        <authorList>
            <person name="St John E."/>
            <person name="Liu Y."/>
            <person name="Podar M."/>
            <person name="Stott M.B."/>
            <person name="Meneghin J."/>
            <person name="Chen Z."/>
            <person name="Lagutin K."/>
            <person name="Mitchell K."/>
            <person name="Reysenbach A.L."/>
        </authorList>
    </citation>
    <scope>NUCLEOTIDE SEQUENCE [LARGE SCALE GENOMIC DNA]</scope>
    <source>
        <strain evidence="17">NZ3</strain>
    </source>
</reference>
<evidence type="ECO:0000256" key="2">
    <source>
        <dbReference type="ARBA" id="ARBA00004979"/>
    </source>
</evidence>
<evidence type="ECO:0000256" key="5">
    <source>
        <dbReference type="ARBA" id="ARBA00018679"/>
    </source>
</evidence>
<evidence type="ECO:0000256" key="14">
    <source>
        <dbReference type="PIRSR" id="PIRSR038945-2"/>
    </source>
</evidence>
<dbReference type="SUPFAM" id="SSF53686">
    <property type="entry name" value="Tryptophan synthase beta subunit-like PLP-dependent enzymes"/>
    <property type="match status" value="1"/>
</dbReference>
<dbReference type="GO" id="GO:0009088">
    <property type="term" value="P:threonine biosynthetic process"/>
    <property type="evidence" value="ECO:0007669"/>
    <property type="project" value="UniProtKB-UniRule"/>
</dbReference>
<sequence length="407" mass="44133">MRRCVPNTALVCDLCGRKYSLLDRRAFCVCGGLLHIELPLNKAEELPVNKDSRSLWRYRALIPLPQDVEVVSLGEGLTPLIRLGRSIYNYKVKKAFIKFEGSNPTGSFKDRGMTVVVSLAKYLGFKALISASTGNTASSMSAYARRAGLLPIVLVPRGSVAGGKVSQLKLYGAKVVEIDGSFDEAMSLVTKMAKDVNGDFYVVNSVNPWRIEGQKTVAYEIYEEVGVPDWIVVPVGNGGNIYSIWKGFKELLKLGLISKAPKVLAVQASGASPIAKAFKSGEYKPVSQPKTLASAIRIGNPVHWYRALNVLNESGGYAVTVNDEEILKAHIELARNEGIGVETSSATTLAGLKLAVNEGIIHEDEKVVLIATGHALKEPEVLNNYGFEAIAVKNALEALEVLKNSMR</sequence>
<keyword evidence="8 12" id="KW-0663">Pyridoxal phosphate</keyword>
<dbReference type="InterPro" id="IPR036052">
    <property type="entry name" value="TrpB-like_PALP_sf"/>
</dbReference>
<protein>
    <recommendedName>
        <fullName evidence="5 11">Threonine synthase</fullName>
        <ecNumber evidence="4 11">4.2.3.1</ecNumber>
    </recommendedName>
</protein>
<feature type="cross-link" description="Isoglutamyl lysine isopeptide (Lys-Gln) (interchain with Q-Cter in protein Pup)" evidence="15">
    <location>
        <position position="191"/>
    </location>
</feature>
<proteinExistence type="inferred from homology"/>
<dbReference type="Proteomes" id="UP000244093">
    <property type="component" value="Unassembled WGS sequence"/>
</dbReference>
<evidence type="ECO:0000256" key="11">
    <source>
        <dbReference type="NCBIfam" id="TIGR00260"/>
    </source>
</evidence>
<gene>
    <name evidence="17" type="ORF">B7O98_03540</name>
</gene>
<evidence type="ECO:0000256" key="12">
    <source>
        <dbReference type="PIRNR" id="PIRNR038945"/>
    </source>
</evidence>
<dbReference type="EC" id="4.2.3.1" evidence="4 11"/>
<comment type="similarity">
    <text evidence="3 12">Belongs to the threonine synthase family.</text>
</comment>
<dbReference type="GO" id="GO:0006567">
    <property type="term" value="P:L-threonine catabolic process"/>
    <property type="evidence" value="ECO:0007669"/>
    <property type="project" value="TreeGrafter"/>
</dbReference>
<feature type="binding site" evidence="13">
    <location>
        <begin position="236"/>
        <end position="240"/>
    </location>
    <ligand>
        <name>pyridoxal 5'-phosphate</name>
        <dbReference type="ChEBI" id="CHEBI:597326"/>
    </ligand>
</feature>
<dbReference type="AlphaFoldDB" id="A0A2R7Y9G3"/>
<feature type="binding site" evidence="13">
    <location>
        <position position="135"/>
    </location>
    <ligand>
        <name>pyridoxal 5'-phosphate</name>
        <dbReference type="ChEBI" id="CHEBI:597326"/>
    </ligand>
</feature>
<dbReference type="InterPro" id="IPR026260">
    <property type="entry name" value="Thr_Synthase_bac/arc"/>
</dbReference>
<evidence type="ECO:0000256" key="6">
    <source>
        <dbReference type="ARBA" id="ARBA00022605"/>
    </source>
</evidence>
<dbReference type="PROSITE" id="PS00165">
    <property type="entry name" value="DEHYDRATASE_SER_THR"/>
    <property type="match status" value="1"/>
</dbReference>
<evidence type="ECO:0000256" key="1">
    <source>
        <dbReference type="ARBA" id="ARBA00001933"/>
    </source>
</evidence>
<dbReference type="InterPro" id="IPR000634">
    <property type="entry name" value="Ser/Thr_deHydtase_PyrdxlP-BS"/>
</dbReference>
<name>A0A2R7Y9G3_9CREN</name>
<dbReference type="NCBIfam" id="TIGR00260">
    <property type="entry name" value="thrC"/>
    <property type="match status" value="1"/>
</dbReference>
<evidence type="ECO:0000256" key="4">
    <source>
        <dbReference type="ARBA" id="ARBA00013028"/>
    </source>
</evidence>
<dbReference type="Pfam" id="PF00291">
    <property type="entry name" value="PALP"/>
    <property type="match status" value="1"/>
</dbReference>
<dbReference type="InterPro" id="IPR001926">
    <property type="entry name" value="TrpB-like_PALP"/>
</dbReference>
<dbReference type="GO" id="GO:0004795">
    <property type="term" value="F:threonine synthase activity"/>
    <property type="evidence" value="ECO:0007669"/>
    <property type="project" value="UniProtKB-UniRule"/>
</dbReference>
<accession>A0A2R7Y9G3</accession>
<dbReference type="PIRSF" id="PIRSF038945">
    <property type="entry name" value="Thr_synthase"/>
    <property type="match status" value="1"/>
</dbReference>
<evidence type="ECO:0000256" key="15">
    <source>
        <dbReference type="PIRSR" id="PIRSR038945-3"/>
    </source>
</evidence>
<evidence type="ECO:0000313" key="18">
    <source>
        <dbReference type="Proteomes" id="UP000244093"/>
    </source>
</evidence>
<evidence type="ECO:0000256" key="10">
    <source>
        <dbReference type="ARBA" id="ARBA00049144"/>
    </source>
</evidence>
<dbReference type="InterPro" id="IPR050147">
    <property type="entry name" value="Ser/Thr_Dehydratase"/>
</dbReference>
<evidence type="ECO:0000313" key="17">
    <source>
        <dbReference type="EMBL" id="PUA33502.1"/>
    </source>
</evidence>
<keyword evidence="6 12" id="KW-0028">Amino-acid biosynthesis</keyword>
<comment type="caution">
    <text evidence="17">The sequence shown here is derived from an EMBL/GenBank/DDBJ whole genome shotgun (WGS) entry which is preliminary data.</text>
</comment>
<dbReference type="GO" id="GO:0006565">
    <property type="term" value="P:L-serine catabolic process"/>
    <property type="evidence" value="ECO:0007669"/>
    <property type="project" value="TreeGrafter"/>
</dbReference>
<dbReference type="Gene3D" id="3.40.50.1100">
    <property type="match status" value="2"/>
</dbReference>
<dbReference type="InterPro" id="IPR004450">
    <property type="entry name" value="Thr_synthase-like"/>
</dbReference>
<evidence type="ECO:0000259" key="16">
    <source>
        <dbReference type="Pfam" id="PF00291"/>
    </source>
</evidence>
<dbReference type="PANTHER" id="PTHR48078">
    <property type="entry name" value="THREONINE DEHYDRATASE, MITOCHONDRIAL-RELATED"/>
    <property type="match status" value="1"/>
</dbReference>